<feature type="region of interest" description="Disordered" evidence="11">
    <location>
        <begin position="508"/>
        <end position="543"/>
    </location>
</feature>
<feature type="binding site" evidence="10">
    <location>
        <position position="160"/>
    </location>
    <ligand>
        <name>ATP</name>
        <dbReference type="ChEBI" id="CHEBI:30616"/>
    </ligand>
</feature>
<dbReference type="EC" id="2.7.11.1" evidence="2"/>
<sequence>MLYNHMTKLKSNREEEKIPVEDKFSAKRRRMQQKNKNRGRKKDARRKRRSGGGEKREEREKKKKEKGGGDISRAHRRLFLLAGGRERKGRKREREKKKRTEKGNVGKVGVEMTSWRKVAEEMGRRGLGGDYEVVEQIGRGAFGSAFLVLHRTEKKRYVLKKIRLAKQTEKFKQTAHQEMGLIAKVSNPYIVEYKDAWVDKDFVCIVTGHCEGGDMADRIKKARGVLFSEERLCKWLTQLLLAVDYLHSNRVLHRDLKCSNIFITKDDDIRLGDFGFAKLLNKEDLASSVVGTPNYMCPELLADIPYGYKSDIWSLGCCMFEITAHRPAFKALDMAGLVNKINRSSISPMPPIYSSSLKRLIKSMLRKNPEHRPTAAEILRQPHLQKYLAESHNPSPYLLPITNSGNISPGTTERKYTDKRINGKTFKCRSLELDQQKQPGIAVQTAEKAMMNPLFSPTNKNAEGPSLFRAQSMGIERFYSSRCQKVECNNLEEQEKDYNTSPTVYNAGEHRIDKPPQQGEKTKNQPPLQWIPTENQHDDKGENTRCSVQVGMTYMENEVRIDDDSSARCQQSIKNEEEVHEKMVSTSPLLEILKTEVDEVGGNVEETSTVSTLTLLPGDNTHTEWESLSIIQQRSDALESLLEVCAQLLQHEKLEELAGILRPFGEETVSSRETAIWLTKSLMSMPKQGKGGPIQ</sequence>
<feature type="compositionally biased region" description="Basic residues" evidence="11">
    <location>
        <begin position="26"/>
        <end position="50"/>
    </location>
</feature>
<dbReference type="Gene3D" id="1.10.510.10">
    <property type="entry name" value="Transferase(Phosphotransferase) domain 1"/>
    <property type="match status" value="1"/>
</dbReference>
<evidence type="ECO:0000256" key="10">
    <source>
        <dbReference type="PROSITE-ProRule" id="PRU10141"/>
    </source>
</evidence>
<dbReference type="GO" id="GO:0007017">
    <property type="term" value="P:microtubule-based process"/>
    <property type="evidence" value="ECO:0007669"/>
    <property type="project" value="TreeGrafter"/>
</dbReference>
<dbReference type="SMART" id="SM00220">
    <property type="entry name" value="S_TKc"/>
    <property type="match status" value="1"/>
</dbReference>
<keyword evidence="6 13" id="KW-0418">Kinase</keyword>
<keyword evidence="4" id="KW-0808">Transferase</keyword>
<evidence type="ECO:0000256" key="2">
    <source>
        <dbReference type="ARBA" id="ARBA00012513"/>
    </source>
</evidence>
<dbReference type="InterPro" id="IPR008271">
    <property type="entry name" value="Ser/Thr_kinase_AS"/>
</dbReference>
<evidence type="ECO:0000313" key="13">
    <source>
        <dbReference type="EMBL" id="JAT49976.1"/>
    </source>
</evidence>
<dbReference type="InterPro" id="IPR011009">
    <property type="entry name" value="Kinase-like_dom_sf"/>
</dbReference>
<comment type="catalytic activity">
    <reaction evidence="9">
        <text>L-seryl-[protein] + ATP = O-phospho-L-seryl-[protein] + ADP + H(+)</text>
        <dbReference type="Rhea" id="RHEA:17989"/>
        <dbReference type="Rhea" id="RHEA-COMP:9863"/>
        <dbReference type="Rhea" id="RHEA-COMP:11604"/>
        <dbReference type="ChEBI" id="CHEBI:15378"/>
        <dbReference type="ChEBI" id="CHEBI:29999"/>
        <dbReference type="ChEBI" id="CHEBI:30616"/>
        <dbReference type="ChEBI" id="CHEBI:83421"/>
        <dbReference type="ChEBI" id="CHEBI:456216"/>
        <dbReference type="EC" id="2.7.11.1"/>
    </reaction>
</comment>
<dbReference type="InterPro" id="IPR050660">
    <property type="entry name" value="NEK_Ser/Thr_kinase"/>
</dbReference>
<dbReference type="GO" id="GO:0055028">
    <property type="term" value="C:cortical microtubule"/>
    <property type="evidence" value="ECO:0007669"/>
    <property type="project" value="TreeGrafter"/>
</dbReference>
<protein>
    <recommendedName>
        <fullName evidence="2">non-specific serine/threonine protein kinase</fullName>
        <ecNumber evidence="2">2.7.11.1</ecNumber>
    </recommendedName>
</protein>
<dbReference type="AlphaFoldDB" id="A0A1D1Y5U2"/>
<dbReference type="Pfam" id="PF00069">
    <property type="entry name" value="Pkinase"/>
    <property type="match status" value="1"/>
</dbReference>
<evidence type="ECO:0000256" key="3">
    <source>
        <dbReference type="ARBA" id="ARBA00022527"/>
    </source>
</evidence>
<dbReference type="PROSITE" id="PS50011">
    <property type="entry name" value="PROTEIN_KINASE_DOM"/>
    <property type="match status" value="1"/>
</dbReference>
<accession>A0A1D1Y5U2</accession>
<feature type="domain" description="Protein kinase" evidence="12">
    <location>
        <begin position="131"/>
        <end position="384"/>
    </location>
</feature>
<dbReference type="PROSITE" id="PS00108">
    <property type="entry name" value="PROTEIN_KINASE_ST"/>
    <property type="match status" value="1"/>
</dbReference>
<dbReference type="GO" id="GO:0005524">
    <property type="term" value="F:ATP binding"/>
    <property type="evidence" value="ECO:0007669"/>
    <property type="project" value="UniProtKB-UniRule"/>
</dbReference>
<dbReference type="PANTHER" id="PTHR43671">
    <property type="entry name" value="SERINE/THREONINE-PROTEIN KINASE NEK"/>
    <property type="match status" value="1"/>
</dbReference>
<dbReference type="GO" id="GO:0004674">
    <property type="term" value="F:protein serine/threonine kinase activity"/>
    <property type="evidence" value="ECO:0007669"/>
    <property type="project" value="UniProtKB-KW"/>
</dbReference>
<dbReference type="Gene3D" id="3.30.200.20">
    <property type="entry name" value="Phosphorylase Kinase, domain 1"/>
    <property type="match status" value="1"/>
</dbReference>
<evidence type="ECO:0000259" key="12">
    <source>
        <dbReference type="PROSITE" id="PS50011"/>
    </source>
</evidence>
<feature type="compositionally biased region" description="Basic and acidic residues" evidence="11">
    <location>
        <begin position="11"/>
        <end position="25"/>
    </location>
</feature>
<proteinExistence type="inferred from homology"/>
<reference evidence="13" key="1">
    <citation type="submission" date="2015-07" db="EMBL/GenBank/DDBJ databases">
        <title>Transcriptome Assembly of Anthurium amnicola.</title>
        <authorList>
            <person name="Suzuki J."/>
        </authorList>
    </citation>
    <scope>NUCLEOTIDE SEQUENCE</scope>
</reference>
<organism evidence="13">
    <name type="scientific">Anthurium amnicola</name>
    <dbReference type="NCBI Taxonomy" id="1678845"/>
    <lineage>
        <taxon>Eukaryota</taxon>
        <taxon>Viridiplantae</taxon>
        <taxon>Streptophyta</taxon>
        <taxon>Embryophyta</taxon>
        <taxon>Tracheophyta</taxon>
        <taxon>Spermatophyta</taxon>
        <taxon>Magnoliopsida</taxon>
        <taxon>Liliopsida</taxon>
        <taxon>Araceae</taxon>
        <taxon>Pothoideae</taxon>
        <taxon>Potheae</taxon>
        <taxon>Anthurium</taxon>
    </lineage>
</organism>
<comment type="catalytic activity">
    <reaction evidence="8">
        <text>L-threonyl-[protein] + ATP = O-phospho-L-threonyl-[protein] + ADP + H(+)</text>
        <dbReference type="Rhea" id="RHEA:46608"/>
        <dbReference type="Rhea" id="RHEA-COMP:11060"/>
        <dbReference type="Rhea" id="RHEA-COMP:11605"/>
        <dbReference type="ChEBI" id="CHEBI:15378"/>
        <dbReference type="ChEBI" id="CHEBI:30013"/>
        <dbReference type="ChEBI" id="CHEBI:30616"/>
        <dbReference type="ChEBI" id="CHEBI:61977"/>
        <dbReference type="ChEBI" id="CHEBI:456216"/>
        <dbReference type="EC" id="2.7.11.1"/>
    </reaction>
</comment>
<comment type="similarity">
    <text evidence="1">Belongs to the protein kinase superfamily. NEK Ser/Thr protein kinase family. NIMA subfamily.</text>
</comment>
<evidence type="ECO:0000256" key="6">
    <source>
        <dbReference type="ARBA" id="ARBA00022777"/>
    </source>
</evidence>
<name>A0A1D1Y5U2_9ARAE</name>
<keyword evidence="3" id="KW-0723">Serine/threonine-protein kinase</keyword>
<dbReference type="InterPro" id="IPR017441">
    <property type="entry name" value="Protein_kinase_ATP_BS"/>
</dbReference>
<dbReference type="EMBL" id="GDJX01017960">
    <property type="protein sequence ID" value="JAT49976.1"/>
    <property type="molecule type" value="Transcribed_RNA"/>
</dbReference>
<gene>
    <name evidence="13" type="primary">NEK6_5</name>
    <name evidence="13" type="ORF">g.71498</name>
</gene>
<dbReference type="SUPFAM" id="SSF56112">
    <property type="entry name" value="Protein kinase-like (PK-like)"/>
    <property type="match status" value="1"/>
</dbReference>
<feature type="compositionally biased region" description="Basic and acidic residues" evidence="11">
    <location>
        <begin position="51"/>
        <end position="60"/>
    </location>
</feature>
<evidence type="ECO:0000256" key="9">
    <source>
        <dbReference type="ARBA" id="ARBA00048679"/>
    </source>
</evidence>
<evidence type="ECO:0000256" key="8">
    <source>
        <dbReference type="ARBA" id="ARBA00047899"/>
    </source>
</evidence>
<dbReference type="InterPro" id="IPR000719">
    <property type="entry name" value="Prot_kinase_dom"/>
</dbReference>
<evidence type="ECO:0000256" key="4">
    <source>
        <dbReference type="ARBA" id="ARBA00022679"/>
    </source>
</evidence>
<dbReference type="PANTHER" id="PTHR43671:SF98">
    <property type="entry name" value="SERINE_THREONINE-PROTEIN KINASE NEK11"/>
    <property type="match status" value="1"/>
</dbReference>
<feature type="compositionally biased region" description="Basic residues" evidence="11">
    <location>
        <begin position="87"/>
        <end position="100"/>
    </location>
</feature>
<keyword evidence="7 10" id="KW-0067">ATP-binding</keyword>
<evidence type="ECO:0000256" key="5">
    <source>
        <dbReference type="ARBA" id="ARBA00022741"/>
    </source>
</evidence>
<keyword evidence="5 10" id="KW-0547">Nucleotide-binding</keyword>
<evidence type="ECO:0000256" key="1">
    <source>
        <dbReference type="ARBA" id="ARBA00010886"/>
    </source>
</evidence>
<dbReference type="CDD" id="cd08215">
    <property type="entry name" value="STKc_Nek"/>
    <property type="match status" value="1"/>
</dbReference>
<feature type="region of interest" description="Disordered" evidence="11">
    <location>
        <begin position="1"/>
        <end position="103"/>
    </location>
</feature>
<dbReference type="PROSITE" id="PS00107">
    <property type="entry name" value="PROTEIN_KINASE_ATP"/>
    <property type="match status" value="1"/>
</dbReference>
<evidence type="ECO:0000256" key="11">
    <source>
        <dbReference type="SAM" id="MobiDB-lite"/>
    </source>
</evidence>
<evidence type="ECO:0000256" key="7">
    <source>
        <dbReference type="ARBA" id="ARBA00022840"/>
    </source>
</evidence>